<protein>
    <submittedName>
        <fullName evidence="1">Uncharacterized protein</fullName>
    </submittedName>
</protein>
<sequence length="508" mass="54994">MSDNSLSKAPNDQTTNDQGNGSSQRGVGIPGRGRHVALPMRNSNRSNLAAGTEQNNNARAGINDSIFAPGNSRNSAVQSDITSNPAASLSLVTRGATATQANSGGRSGNNSSFPGAQMNMSTGKSKGGARKYVLELYENIPISTSQGEVKVDLSNVGSKAIQGIKRSRDGFSTTGIVPGTNKKLDCHFGTNATANSWMNKRMKMDPNAEVSVFALQGLPSSLKGVLGAAAHRRRGRISTLPTTTEQPTTASQGNVDGGKGENACGNCGKPGHQLANCVGPVTRDRGDIRGCPFCNTKSHTYDACCKGYEERNGTKVTLEDHFQYLVRQRPGLPMIRTDMVPIWLLVLGFEEQGITLNNPNGKPQGYPLSESEVRRMSADKNHVLHIENVKQITYTDGVWVSDLEDPRTKNLQAISSNTMFLVPSNVGKGYVKHNLLEEDFISDDSLDEALKKMSGSSLTFDEVAKLLERSKSREQRESKKIKWAVQRIIDNYIEDFATKSASWASTFF</sequence>
<comment type="caution">
    <text evidence="1">The sequence shown here is derived from an EMBL/GenBank/DDBJ whole genome shotgun (WGS) entry which is preliminary data.</text>
</comment>
<accession>A0ACC3Z312</accession>
<keyword evidence="2" id="KW-1185">Reference proteome</keyword>
<organism evidence="1 2">
    <name type="scientific">Colletotrichum truncatum</name>
    <name type="common">Anthracnose fungus</name>
    <name type="synonym">Colletotrichum capsici</name>
    <dbReference type="NCBI Taxonomy" id="5467"/>
    <lineage>
        <taxon>Eukaryota</taxon>
        <taxon>Fungi</taxon>
        <taxon>Dikarya</taxon>
        <taxon>Ascomycota</taxon>
        <taxon>Pezizomycotina</taxon>
        <taxon>Sordariomycetes</taxon>
        <taxon>Hypocreomycetidae</taxon>
        <taxon>Glomerellales</taxon>
        <taxon>Glomerellaceae</taxon>
        <taxon>Colletotrichum</taxon>
        <taxon>Colletotrichum truncatum species complex</taxon>
    </lineage>
</organism>
<gene>
    <name evidence="1" type="ORF">CTRU02_204980</name>
</gene>
<reference evidence="1 2" key="1">
    <citation type="journal article" date="2020" name="Phytopathology">
        <title>Genome Sequence Resources of Colletotrichum truncatum, C. plurivorum, C. musicola, and C. sojae: Four Species Pathogenic to Soybean (Glycine max).</title>
        <authorList>
            <person name="Rogerio F."/>
            <person name="Boufleur T.R."/>
            <person name="Ciampi-Guillardi M."/>
            <person name="Sukno S.A."/>
            <person name="Thon M.R."/>
            <person name="Massola Junior N.S."/>
            <person name="Baroncelli R."/>
        </authorList>
    </citation>
    <scope>NUCLEOTIDE SEQUENCE [LARGE SCALE GENOMIC DNA]</scope>
    <source>
        <strain evidence="1 2">CMES1059</strain>
    </source>
</reference>
<evidence type="ECO:0000313" key="1">
    <source>
        <dbReference type="EMBL" id="KAL0938370.1"/>
    </source>
</evidence>
<dbReference type="Proteomes" id="UP000805649">
    <property type="component" value="Unassembled WGS sequence"/>
</dbReference>
<name>A0ACC3Z312_COLTU</name>
<dbReference type="EMBL" id="VUJX02000003">
    <property type="protein sequence ID" value="KAL0938370.1"/>
    <property type="molecule type" value="Genomic_DNA"/>
</dbReference>
<evidence type="ECO:0000313" key="2">
    <source>
        <dbReference type="Proteomes" id="UP000805649"/>
    </source>
</evidence>
<proteinExistence type="predicted"/>